<keyword evidence="4" id="KW-1185">Reference proteome</keyword>
<evidence type="ECO:0000313" key="4">
    <source>
        <dbReference type="Proteomes" id="UP001589535"/>
    </source>
</evidence>
<organism evidence="3 4">
    <name type="scientific">Amycolatopsis plumensis</name>
    <dbReference type="NCBI Taxonomy" id="236508"/>
    <lineage>
        <taxon>Bacteria</taxon>
        <taxon>Bacillati</taxon>
        <taxon>Actinomycetota</taxon>
        <taxon>Actinomycetes</taxon>
        <taxon>Pseudonocardiales</taxon>
        <taxon>Pseudonocardiaceae</taxon>
        <taxon>Amycolatopsis</taxon>
    </lineage>
</organism>
<accession>A0ABV5TZV1</accession>
<evidence type="ECO:0000256" key="1">
    <source>
        <dbReference type="SAM" id="MobiDB-lite"/>
    </source>
</evidence>
<feature type="chain" id="PRO_5047341292" evidence="2">
    <location>
        <begin position="25"/>
        <end position="126"/>
    </location>
</feature>
<reference evidence="3 4" key="1">
    <citation type="submission" date="2024-09" db="EMBL/GenBank/DDBJ databases">
        <authorList>
            <person name="Sun Q."/>
            <person name="Mori K."/>
        </authorList>
    </citation>
    <scope>NUCLEOTIDE SEQUENCE [LARGE SCALE GENOMIC DNA]</scope>
    <source>
        <strain evidence="3 4">JCM 13852</strain>
    </source>
</reference>
<proteinExistence type="predicted"/>
<keyword evidence="2" id="KW-0732">Signal</keyword>
<feature type="signal peptide" evidence="2">
    <location>
        <begin position="1"/>
        <end position="24"/>
    </location>
</feature>
<protein>
    <submittedName>
        <fullName evidence="3">Uncharacterized protein</fullName>
    </submittedName>
</protein>
<dbReference type="RefSeq" id="WP_378189876.1">
    <property type="nucleotide sequence ID" value="NZ_JBHMBK010000003.1"/>
</dbReference>
<feature type="region of interest" description="Disordered" evidence="1">
    <location>
        <begin position="96"/>
        <end position="126"/>
    </location>
</feature>
<name>A0ABV5TZV1_9PSEU</name>
<feature type="compositionally biased region" description="Low complexity" evidence="1">
    <location>
        <begin position="96"/>
        <end position="115"/>
    </location>
</feature>
<evidence type="ECO:0000313" key="3">
    <source>
        <dbReference type="EMBL" id="MFB9683680.1"/>
    </source>
</evidence>
<dbReference type="EMBL" id="JBHMBK010000003">
    <property type="protein sequence ID" value="MFB9683680.1"/>
    <property type="molecule type" value="Genomic_DNA"/>
</dbReference>
<gene>
    <name evidence="3" type="ORF">ACFFTO_05740</name>
</gene>
<dbReference type="Proteomes" id="UP001589535">
    <property type="component" value="Unassembled WGS sequence"/>
</dbReference>
<sequence>MKALLKQVTAVAALLVTAAGTATAAEGLAWRDCYEGLSCTEILVPADRDHPGGGTVAVPLLTIPARDRKLGTLLVNPGGPAQSIPLFAVPGSAISSAASRRGSTSSCSTRAASTSRARRPRPCRGR</sequence>
<feature type="compositionally biased region" description="Basic residues" evidence="1">
    <location>
        <begin position="116"/>
        <end position="126"/>
    </location>
</feature>
<evidence type="ECO:0000256" key="2">
    <source>
        <dbReference type="SAM" id="SignalP"/>
    </source>
</evidence>
<comment type="caution">
    <text evidence="3">The sequence shown here is derived from an EMBL/GenBank/DDBJ whole genome shotgun (WGS) entry which is preliminary data.</text>
</comment>